<dbReference type="HOGENOM" id="CLU_2004807_0_0_1"/>
<dbReference type="Proteomes" id="UP000054018">
    <property type="component" value="Unassembled WGS sequence"/>
</dbReference>
<evidence type="ECO:0000313" key="2">
    <source>
        <dbReference type="Proteomes" id="UP000054018"/>
    </source>
</evidence>
<evidence type="ECO:0000313" key="1">
    <source>
        <dbReference type="EMBL" id="KIK18845.1"/>
    </source>
</evidence>
<dbReference type="EMBL" id="KN833796">
    <property type="protein sequence ID" value="KIK18845.1"/>
    <property type="molecule type" value="Genomic_DNA"/>
</dbReference>
<proteinExistence type="predicted"/>
<dbReference type="OrthoDB" id="2689678at2759"/>
<reference evidence="2" key="2">
    <citation type="submission" date="2015-01" db="EMBL/GenBank/DDBJ databases">
        <title>Evolutionary Origins and Diversification of the Mycorrhizal Mutualists.</title>
        <authorList>
            <consortium name="DOE Joint Genome Institute"/>
            <consortium name="Mycorrhizal Genomics Consortium"/>
            <person name="Kohler A."/>
            <person name="Kuo A."/>
            <person name="Nagy L.G."/>
            <person name="Floudas D."/>
            <person name="Copeland A."/>
            <person name="Barry K.W."/>
            <person name="Cichocki N."/>
            <person name="Veneault-Fourrey C."/>
            <person name="LaButti K."/>
            <person name="Lindquist E.A."/>
            <person name="Lipzen A."/>
            <person name="Lundell T."/>
            <person name="Morin E."/>
            <person name="Murat C."/>
            <person name="Riley R."/>
            <person name="Ohm R."/>
            <person name="Sun H."/>
            <person name="Tunlid A."/>
            <person name="Henrissat B."/>
            <person name="Grigoriev I.V."/>
            <person name="Hibbett D.S."/>
            <person name="Martin F."/>
        </authorList>
    </citation>
    <scope>NUCLEOTIDE SEQUENCE [LARGE SCALE GENOMIC DNA]</scope>
    <source>
        <strain evidence="2">441</strain>
    </source>
</reference>
<accession>A0A0C9Y297</accession>
<name>A0A0C9Y297_9AGAM</name>
<sequence length="124" mass="13620">MDISKVTIVALSGCHCLRSLYFDPAGAMDTDDAFITQAPPVWPNIEDLSLRGWQRSKSHRLTLEGICELLRGCPRLLSPTRQIDTRTLSGQGSEKQSSTPKKLRIFLSHRGLVGDGTVPWGSGI</sequence>
<organism evidence="1 2">
    <name type="scientific">Pisolithus microcarpus 441</name>
    <dbReference type="NCBI Taxonomy" id="765257"/>
    <lineage>
        <taxon>Eukaryota</taxon>
        <taxon>Fungi</taxon>
        <taxon>Dikarya</taxon>
        <taxon>Basidiomycota</taxon>
        <taxon>Agaricomycotina</taxon>
        <taxon>Agaricomycetes</taxon>
        <taxon>Agaricomycetidae</taxon>
        <taxon>Boletales</taxon>
        <taxon>Sclerodermatineae</taxon>
        <taxon>Pisolithaceae</taxon>
        <taxon>Pisolithus</taxon>
    </lineage>
</organism>
<keyword evidence="2" id="KW-1185">Reference proteome</keyword>
<dbReference type="AlphaFoldDB" id="A0A0C9Y297"/>
<gene>
    <name evidence="1" type="ORF">PISMIDRAFT_176697</name>
</gene>
<reference evidence="1 2" key="1">
    <citation type="submission" date="2014-04" db="EMBL/GenBank/DDBJ databases">
        <authorList>
            <consortium name="DOE Joint Genome Institute"/>
            <person name="Kuo A."/>
            <person name="Kohler A."/>
            <person name="Costa M.D."/>
            <person name="Nagy L.G."/>
            <person name="Floudas D."/>
            <person name="Copeland A."/>
            <person name="Barry K.W."/>
            <person name="Cichocki N."/>
            <person name="Veneault-Fourrey C."/>
            <person name="LaButti K."/>
            <person name="Lindquist E.A."/>
            <person name="Lipzen A."/>
            <person name="Lundell T."/>
            <person name="Morin E."/>
            <person name="Murat C."/>
            <person name="Sun H."/>
            <person name="Tunlid A."/>
            <person name="Henrissat B."/>
            <person name="Grigoriev I.V."/>
            <person name="Hibbett D.S."/>
            <person name="Martin F."/>
            <person name="Nordberg H.P."/>
            <person name="Cantor M.N."/>
            <person name="Hua S.X."/>
        </authorList>
    </citation>
    <scope>NUCLEOTIDE SEQUENCE [LARGE SCALE GENOMIC DNA]</scope>
    <source>
        <strain evidence="1 2">441</strain>
    </source>
</reference>
<protein>
    <submittedName>
        <fullName evidence="1">Uncharacterized protein</fullName>
    </submittedName>
</protein>